<evidence type="ECO:0000313" key="1">
    <source>
        <dbReference type="EMBL" id="MCO1336901.1"/>
    </source>
</evidence>
<keyword evidence="2" id="KW-1185">Reference proteome</keyword>
<name>A0A9X2J9R9_9GAMM</name>
<dbReference type="RefSeq" id="WP_252472948.1">
    <property type="nucleotide sequence ID" value="NZ_JALBWM010000231.1"/>
</dbReference>
<comment type="caution">
    <text evidence="1">The sequence shown here is derived from an EMBL/GenBank/DDBJ whole genome shotgun (WGS) entry which is preliminary data.</text>
</comment>
<reference evidence="1" key="1">
    <citation type="journal article" date="2022" name="Arch. Microbiol.">
        <title>Microbulbifer okhotskensis sp. nov., isolated from a deep bottom sediment of the Okhotsk Sea.</title>
        <authorList>
            <person name="Romanenko L."/>
            <person name="Kurilenko V."/>
            <person name="Otstavnykh N."/>
            <person name="Velansky P."/>
            <person name="Isaeva M."/>
            <person name="Mikhailov V."/>
        </authorList>
    </citation>
    <scope>NUCLEOTIDE SEQUENCE</scope>
    <source>
        <strain evidence="1">OS29</strain>
    </source>
</reference>
<evidence type="ECO:0000313" key="2">
    <source>
        <dbReference type="Proteomes" id="UP001139028"/>
    </source>
</evidence>
<gene>
    <name evidence="1" type="ORF">MO867_21470</name>
</gene>
<dbReference type="Proteomes" id="UP001139028">
    <property type="component" value="Unassembled WGS sequence"/>
</dbReference>
<dbReference type="AlphaFoldDB" id="A0A9X2J9R9"/>
<accession>A0A9X2J9R9</accession>
<sequence>MAVYHQSMVGPKPGEQVAMLLVNRKLDREILKIMIDGLLPVEDNK</sequence>
<dbReference type="EMBL" id="JALBWM010000231">
    <property type="protein sequence ID" value="MCO1336901.1"/>
    <property type="molecule type" value="Genomic_DNA"/>
</dbReference>
<proteinExistence type="predicted"/>
<protein>
    <submittedName>
        <fullName evidence="1">Uncharacterized protein</fullName>
    </submittedName>
</protein>
<organism evidence="1 2">
    <name type="scientific">Microbulbifer okhotskensis</name>
    <dbReference type="NCBI Taxonomy" id="2926617"/>
    <lineage>
        <taxon>Bacteria</taxon>
        <taxon>Pseudomonadati</taxon>
        <taxon>Pseudomonadota</taxon>
        <taxon>Gammaproteobacteria</taxon>
        <taxon>Cellvibrionales</taxon>
        <taxon>Microbulbiferaceae</taxon>
        <taxon>Microbulbifer</taxon>
    </lineage>
</organism>